<feature type="region of interest" description="Disordered" evidence="1">
    <location>
        <begin position="261"/>
        <end position="283"/>
    </location>
</feature>
<dbReference type="EMBL" id="MN988517">
    <property type="protein sequence ID" value="QIG70548.1"/>
    <property type="molecule type" value="Genomic_DNA"/>
</dbReference>
<gene>
    <name evidence="2" type="ORF">EVB89_085</name>
</gene>
<sequence>MGYTWRKEAGVWKKVSSMYRKESGVWVPVKSGLQKVSGVYVSIFEAEVIVDITTNQTNLVLKDLFTSDDWTSGKAKTVHIHTGVTVSPTSGAPSWALAPQGATETTIWGGTLTLINDGIIQGMGGAANSGVGGNALYVGTVSNGTKKLQIKNNGTIRSGGGGGGKGGNGGGGQYNYTATEGPYYVRSGTEYYWQIPGSSGTGNAILVWGDGTVTSTLDKSATSFVSGTYTYYRGTYQGTDASSGINRDYYSIYRQYTATANTSGGTGGNGGRGQGADGANASGTAGAGGGTNAGTGGTGGTGGTWGNSGAVGFTGSSGNRTAGTAGTAGGAAGYAYSTVLHNIVTPGIILGRVA</sequence>
<accession>A0A7S5UUQ2</accession>
<evidence type="ECO:0000313" key="3">
    <source>
        <dbReference type="Proteomes" id="UP000617684"/>
    </source>
</evidence>
<evidence type="ECO:0000313" key="2">
    <source>
        <dbReference type="EMBL" id="QIG70548.1"/>
    </source>
</evidence>
<organism evidence="2 3">
    <name type="scientific">Rhizobium phage RHph_N38</name>
    <dbReference type="NCBI Taxonomy" id="2509750"/>
    <lineage>
        <taxon>Viruses</taxon>
        <taxon>Duplodnaviria</taxon>
        <taxon>Heunggongvirae</taxon>
        <taxon>Uroviricota</taxon>
        <taxon>Caudoviricetes</taxon>
        <taxon>Schitoviridae</taxon>
        <taxon>Demetervirinae</taxon>
        <taxon>Cyamitesvirus</taxon>
        <taxon>Cyamitesvirus N38</taxon>
    </lineage>
</organism>
<reference evidence="2" key="1">
    <citation type="submission" date="2020-01" db="EMBL/GenBank/DDBJ databases">
        <title>Patterns of diversity and host range of bacteriophage communities associated with bean-nodulatin bacteria.</title>
        <authorList>
            <person name="Vann Cauwenberghe J."/>
            <person name="Santamaria R.I."/>
            <person name="Bustos P."/>
            <person name="Juarez S."/>
            <person name="Gonzalez V."/>
        </authorList>
    </citation>
    <scope>NUCLEOTIDE SEQUENCE</scope>
</reference>
<feature type="compositionally biased region" description="Gly residues" evidence="1">
    <location>
        <begin position="264"/>
        <end position="276"/>
    </location>
</feature>
<protein>
    <submittedName>
        <fullName evidence="2">Uncharacterized protein</fullName>
    </submittedName>
</protein>
<evidence type="ECO:0000256" key="1">
    <source>
        <dbReference type="SAM" id="MobiDB-lite"/>
    </source>
</evidence>
<name>A0A7S5UUQ2_9CAUD</name>
<keyword evidence="3" id="KW-1185">Reference proteome</keyword>
<dbReference type="Proteomes" id="UP000617684">
    <property type="component" value="Segment"/>
</dbReference>
<proteinExistence type="predicted"/>